<accession>A0A453QT27</accession>
<reference evidence="1" key="3">
    <citation type="journal article" date="2017" name="Nature">
        <title>Genome sequence of the progenitor of the wheat D genome Aegilops tauschii.</title>
        <authorList>
            <person name="Luo M.C."/>
            <person name="Gu Y.Q."/>
            <person name="Puiu D."/>
            <person name="Wang H."/>
            <person name="Twardziok S.O."/>
            <person name="Deal K.R."/>
            <person name="Huo N."/>
            <person name="Zhu T."/>
            <person name="Wang L."/>
            <person name="Wang Y."/>
            <person name="McGuire P.E."/>
            <person name="Liu S."/>
            <person name="Long H."/>
            <person name="Ramasamy R.K."/>
            <person name="Rodriguez J.C."/>
            <person name="Van S.L."/>
            <person name="Yuan L."/>
            <person name="Wang Z."/>
            <person name="Xia Z."/>
            <person name="Xiao L."/>
            <person name="Anderson O.D."/>
            <person name="Ouyang S."/>
            <person name="Liang Y."/>
            <person name="Zimin A.V."/>
            <person name="Pertea G."/>
            <person name="Qi P."/>
            <person name="Bennetzen J.L."/>
            <person name="Dai X."/>
            <person name="Dawson M.W."/>
            <person name="Muller H.G."/>
            <person name="Kugler K."/>
            <person name="Rivarola-Duarte L."/>
            <person name="Spannagl M."/>
            <person name="Mayer K.F.X."/>
            <person name="Lu F.H."/>
            <person name="Bevan M.W."/>
            <person name="Leroy P."/>
            <person name="Li P."/>
            <person name="You F.M."/>
            <person name="Sun Q."/>
            <person name="Liu Z."/>
            <person name="Lyons E."/>
            <person name="Wicker T."/>
            <person name="Salzberg S.L."/>
            <person name="Devos K.M."/>
            <person name="Dvorak J."/>
        </authorList>
    </citation>
    <scope>NUCLEOTIDE SEQUENCE [LARGE SCALE GENOMIC DNA]</scope>
    <source>
        <strain evidence="1">cv. AL8/78</strain>
    </source>
</reference>
<dbReference type="Gramene" id="AET7Gv20310400.2">
    <property type="protein sequence ID" value="AET7Gv20310400.2"/>
    <property type="gene ID" value="AET7Gv20310400"/>
</dbReference>
<reference evidence="1" key="5">
    <citation type="journal article" date="2021" name="G3 (Bethesda)">
        <title>Aegilops tauschii genome assembly Aet v5.0 features greater sequence contiguity and improved annotation.</title>
        <authorList>
            <person name="Wang L."/>
            <person name="Zhu T."/>
            <person name="Rodriguez J.C."/>
            <person name="Deal K.R."/>
            <person name="Dubcovsky J."/>
            <person name="McGuire P.E."/>
            <person name="Lux T."/>
            <person name="Spannagl M."/>
            <person name="Mayer K.F.X."/>
            <person name="Baldrich P."/>
            <person name="Meyers B.C."/>
            <person name="Huo N."/>
            <person name="Gu Y.Q."/>
            <person name="Zhou H."/>
            <person name="Devos K.M."/>
            <person name="Bennetzen J.L."/>
            <person name="Unver T."/>
            <person name="Budak H."/>
            <person name="Gulick P.J."/>
            <person name="Galiba G."/>
            <person name="Kalapos B."/>
            <person name="Nelson D.R."/>
            <person name="Li P."/>
            <person name="You F.M."/>
            <person name="Luo M.C."/>
            <person name="Dvorak J."/>
        </authorList>
    </citation>
    <scope>NUCLEOTIDE SEQUENCE [LARGE SCALE GENOMIC DNA]</scope>
    <source>
        <strain evidence="1">cv. AL8/78</strain>
    </source>
</reference>
<dbReference type="EnsemblPlants" id="AET7Gv20310400.2">
    <property type="protein sequence ID" value="AET7Gv20310400.2"/>
    <property type="gene ID" value="AET7Gv20310400"/>
</dbReference>
<sequence>TIDHITILEHTQKLKREGRPRPLHHQDGHIQIKQI</sequence>
<evidence type="ECO:0000313" key="1">
    <source>
        <dbReference type="EnsemblPlants" id="AET7Gv20310400.2"/>
    </source>
</evidence>
<reference evidence="2" key="2">
    <citation type="journal article" date="2017" name="Nat. Plants">
        <title>The Aegilops tauschii genome reveals multiple impacts of transposons.</title>
        <authorList>
            <person name="Zhao G."/>
            <person name="Zou C."/>
            <person name="Li K."/>
            <person name="Wang K."/>
            <person name="Li T."/>
            <person name="Gao L."/>
            <person name="Zhang X."/>
            <person name="Wang H."/>
            <person name="Yang Z."/>
            <person name="Liu X."/>
            <person name="Jiang W."/>
            <person name="Mao L."/>
            <person name="Kong X."/>
            <person name="Jiao Y."/>
            <person name="Jia J."/>
        </authorList>
    </citation>
    <scope>NUCLEOTIDE SEQUENCE [LARGE SCALE GENOMIC DNA]</scope>
    <source>
        <strain evidence="2">cv. AL8/78</strain>
    </source>
</reference>
<organism evidence="1 2">
    <name type="scientific">Aegilops tauschii subsp. strangulata</name>
    <name type="common">Goatgrass</name>
    <dbReference type="NCBI Taxonomy" id="200361"/>
    <lineage>
        <taxon>Eukaryota</taxon>
        <taxon>Viridiplantae</taxon>
        <taxon>Streptophyta</taxon>
        <taxon>Embryophyta</taxon>
        <taxon>Tracheophyta</taxon>
        <taxon>Spermatophyta</taxon>
        <taxon>Magnoliopsida</taxon>
        <taxon>Liliopsida</taxon>
        <taxon>Poales</taxon>
        <taxon>Poaceae</taxon>
        <taxon>BOP clade</taxon>
        <taxon>Pooideae</taxon>
        <taxon>Triticodae</taxon>
        <taxon>Triticeae</taxon>
        <taxon>Triticinae</taxon>
        <taxon>Aegilops</taxon>
    </lineage>
</organism>
<reference evidence="1" key="4">
    <citation type="submission" date="2019-03" db="UniProtKB">
        <authorList>
            <consortium name="EnsemblPlants"/>
        </authorList>
    </citation>
    <scope>IDENTIFICATION</scope>
</reference>
<keyword evidence="2" id="KW-1185">Reference proteome</keyword>
<reference evidence="2" key="1">
    <citation type="journal article" date="2014" name="Science">
        <title>Ancient hybridizations among the ancestral genomes of bread wheat.</title>
        <authorList>
            <consortium name="International Wheat Genome Sequencing Consortium,"/>
            <person name="Marcussen T."/>
            <person name="Sandve S.R."/>
            <person name="Heier L."/>
            <person name="Spannagl M."/>
            <person name="Pfeifer M."/>
            <person name="Jakobsen K.S."/>
            <person name="Wulff B.B."/>
            <person name="Steuernagel B."/>
            <person name="Mayer K.F."/>
            <person name="Olsen O.A."/>
        </authorList>
    </citation>
    <scope>NUCLEOTIDE SEQUENCE [LARGE SCALE GENOMIC DNA]</scope>
    <source>
        <strain evidence="2">cv. AL8/78</strain>
    </source>
</reference>
<dbReference type="Proteomes" id="UP000015105">
    <property type="component" value="Chromosome 7D"/>
</dbReference>
<name>A0A453QT27_AEGTS</name>
<evidence type="ECO:0000313" key="2">
    <source>
        <dbReference type="Proteomes" id="UP000015105"/>
    </source>
</evidence>
<proteinExistence type="predicted"/>
<protein>
    <submittedName>
        <fullName evidence="1">Uncharacterized protein</fullName>
    </submittedName>
</protein>
<dbReference type="AlphaFoldDB" id="A0A453QT27"/>